<evidence type="ECO:0000313" key="3">
    <source>
        <dbReference type="Proteomes" id="UP001174934"/>
    </source>
</evidence>
<feature type="compositionally biased region" description="Low complexity" evidence="1">
    <location>
        <begin position="715"/>
        <end position="733"/>
    </location>
</feature>
<evidence type="ECO:0000313" key="2">
    <source>
        <dbReference type="EMBL" id="KAK0628743.1"/>
    </source>
</evidence>
<dbReference type="Proteomes" id="UP001174934">
    <property type="component" value="Unassembled WGS sequence"/>
</dbReference>
<proteinExistence type="predicted"/>
<gene>
    <name evidence="2" type="ORF">B0T17DRAFT_491101</name>
</gene>
<organism evidence="2 3">
    <name type="scientific">Bombardia bombarda</name>
    <dbReference type="NCBI Taxonomy" id="252184"/>
    <lineage>
        <taxon>Eukaryota</taxon>
        <taxon>Fungi</taxon>
        <taxon>Dikarya</taxon>
        <taxon>Ascomycota</taxon>
        <taxon>Pezizomycotina</taxon>
        <taxon>Sordariomycetes</taxon>
        <taxon>Sordariomycetidae</taxon>
        <taxon>Sordariales</taxon>
        <taxon>Lasiosphaeriaceae</taxon>
        <taxon>Bombardia</taxon>
    </lineage>
</organism>
<feature type="compositionally biased region" description="Basic and acidic residues" evidence="1">
    <location>
        <begin position="860"/>
        <end position="888"/>
    </location>
</feature>
<keyword evidence="3" id="KW-1185">Reference proteome</keyword>
<feature type="region of interest" description="Disordered" evidence="1">
    <location>
        <begin position="329"/>
        <end position="670"/>
    </location>
</feature>
<reference evidence="2" key="1">
    <citation type="submission" date="2023-06" db="EMBL/GenBank/DDBJ databases">
        <title>Genome-scale phylogeny and comparative genomics of the fungal order Sordariales.</title>
        <authorList>
            <consortium name="Lawrence Berkeley National Laboratory"/>
            <person name="Hensen N."/>
            <person name="Bonometti L."/>
            <person name="Westerberg I."/>
            <person name="Brannstrom I.O."/>
            <person name="Guillou S."/>
            <person name="Cros-Aarteil S."/>
            <person name="Calhoun S."/>
            <person name="Haridas S."/>
            <person name="Kuo A."/>
            <person name="Mondo S."/>
            <person name="Pangilinan J."/>
            <person name="Riley R."/>
            <person name="LaButti K."/>
            <person name="Andreopoulos B."/>
            <person name="Lipzen A."/>
            <person name="Chen C."/>
            <person name="Yanf M."/>
            <person name="Daum C."/>
            <person name="Ng V."/>
            <person name="Clum A."/>
            <person name="Steindorff A."/>
            <person name="Ohm R."/>
            <person name="Martin F."/>
            <person name="Silar P."/>
            <person name="Natvig D."/>
            <person name="Lalanne C."/>
            <person name="Gautier V."/>
            <person name="Ament-velasquez S.L."/>
            <person name="Kruys A."/>
            <person name="Hutchinson M.I."/>
            <person name="Powell A.J."/>
            <person name="Barry K."/>
            <person name="Miller A.N."/>
            <person name="Grigoriev I.V."/>
            <person name="Debuchy R."/>
            <person name="Gladieux P."/>
            <person name="Thoren M.H."/>
            <person name="Johannesson H."/>
        </authorList>
    </citation>
    <scope>NUCLEOTIDE SEQUENCE</scope>
    <source>
        <strain evidence="2">SMH3391-2</strain>
    </source>
</reference>
<feature type="compositionally biased region" description="Polar residues" evidence="1">
    <location>
        <begin position="654"/>
        <end position="665"/>
    </location>
</feature>
<feature type="region of interest" description="Disordered" evidence="1">
    <location>
        <begin position="813"/>
        <end position="923"/>
    </location>
</feature>
<feature type="compositionally biased region" description="Polar residues" evidence="1">
    <location>
        <begin position="425"/>
        <end position="434"/>
    </location>
</feature>
<feature type="compositionally biased region" description="Polar residues" evidence="1">
    <location>
        <begin position="151"/>
        <end position="176"/>
    </location>
</feature>
<feature type="region of interest" description="Disordered" evidence="1">
    <location>
        <begin position="88"/>
        <end position="303"/>
    </location>
</feature>
<feature type="region of interest" description="Disordered" evidence="1">
    <location>
        <begin position="1"/>
        <end position="40"/>
    </location>
</feature>
<feature type="compositionally biased region" description="Polar residues" evidence="1">
    <location>
        <begin position="240"/>
        <end position="255"/>
    </location>
</feature>
<feature type="compositionally biased region" description="Polar residues" evidence="1">
    <location>
        <begin position="505"/>
        <end position="516"/>
    </location>
</feature>
<sequence>MGHTSKFSFPIPGRRHKQAAAVQPPLPPPPPPSSQQTGHLTKAQRILGTGQISIDSPTPSADSKWTWDAKSNSAISIAVSETTLGHIDGGSAGLGIVHEGEVSGPSARRREVRWDDESEIIPRGYNRQSSMQVGEMGHDMTDASSLRRRQSNSTISSYYDKSKQPLSISQQTSNSAMAKGVPSKVQALLDVNGSLEPKKEKKKKPAMLDLSYLLSKSRSQKHLKPDPAPHHFLGPDMITKSPSVISLSPDPSQAPSKHRRLGRKATKESLRDVPPAQEAPSLPQAPPPPSKRQPPATANLHNLYDHYERRSFVGVMGEEEEIYKTQGSRFATISDPQDRSHPMPLPKPQGTAFLSPFPAGSSRMSHVTAKQHLPTGIQDMSQTNATSPLSMTCPPTDSASISSRHTRTSKASKRTDRSLTDLDLQKNSVLSLSSDSEDGSYEPSSKSSLAVPPLSDGQTSPTSPRSAMSQRSATSSIQDVGRGKQPKRTSFATSPQFLPIPEGAASTNQPKSSTRLGTLLPSTAPDKPLPPKPSRPSISTLRGVSYGTMQSISTHEAKAIRMVPGPNPAQHSNWPASGKTPEFENFPAPPLHRAQRPSIASRNSDHPTPPLSPSSVDFYLQSQRTSLAAGDSGSIHSENSRHDSSSSIAKGGRRSSTTSSMQDNNGGRFMAVTRQEEMLLAALRLKRARMREDIIAEFEEDLDRDDHTLDRRATNESSNSSSRMSRQSSASTMRTMETGALGVRPQQHQQPQIRITTGSRENLKSEKISARGQILLMLDRPVERDMCETAEPTPDLSEFLDFDSVSEEFPSHNHAVWEAERRGSKTSSRSSSKKSAGKAAAPVPRGQRVPLSINTAVSNDKSRWREGGQSRPNSEDCSPKSAPRRADTSEPQTPALEDLVEEDELDHAVRPESPISPSAFPVPMAMTRKKQVRLSAVGTGSFKPINPEAGWWDDRG</sequence>
<name>A0AA39X7J4_9PEZI</name>
<feature type="region of interest" description="Disordered" evidence="1">
    <location>
        <begin position="706"/>
        <end position="733"/>
    </location>
</feature>
<feature type="compositionally biased region" description="Pro residues" evidence="1">
    <location>
        <begin position="24"/>
        <end position="33"/>
    </location>
</feature>
<feature type="compositionally biased region" description="Polar residues" evidence="1">
    <location>
        <begin position="378"/>
        <end position="403"/>
    </location>
</feature>
<dbReference type="AlphaFoldDB" id="A0AA39X7J4"/>
<protein>
    <submittedName>
        <fullName evidence="2">Uncharacterized protein</fullName>
    </submittedName>
</protein>
<feature type="compositionally biased region" description="Basic and acidic residues" evidence="1">
    <location>
        <begin position="413"/>
        <end position="424"/>
    </location>
</feature>
<feature type="compositionally biased region" description="Polar residues" evidence="1">
    <location>
        <begin position="456"/>
        <end position="478"/>
    </location>
</feature>
<feature type="compositionally biased region" description="Pro residues" evidence="1">
    <location>
        <begin position="283"/>
        <end position="292"/>
    </location>
</feature>
<evidence type="ECO:0000256" key="1">
    <source>
        <dbReference type="SAM" id="MobiDB-lite"/>
    </source>
</evidence>
<accession>A0AA39X7J4</accession>
<dbReference type="EMBL" id="JAULSR010000002">
    <property type="protein sequence ID" value="KAK0628743.1"/>
    <property type="molecule type" value="Genomic_DNA"/>
</dbReference>
<comment type="caution">
    <text evidence="2">The sequence shown here is derived from an EMBL/GenBank/DDBJ whole genome shotgun (WGS) entry which is preliminary data.</text>
</comment>
<feature type="compositionally biased region" description="Basic and acidic residues" evidence="1">
    <location>
        <begin position="813"/>
        <end position="823"/>
    </location>
</feature>